<comment type="caution">
    <text evidence="1">The sequence shown here is derived from an EMBL/GenBank/DDBJ whole genome shotgun (WGS) entry which is preliminary data.</text>
</comment>
<proteinExistence type="predicted"/>
<dbReference type="AlphaFoldDB" id="A0A2T6AT85"/>
<gene>
    <name evidence="1" type="ORF">C8N34_11447</name>
</gene>
<name>A0A2T6AT85_9RHOB</name>
<dbReference type="Proteomes" id="UP000244224">
    <property type="component" value="Unassembled WGS sequence"/>
</dbReference>
<sequence length="130" mass="13988">MNTDYERYGHLGVPLNPTHTSAALDAAHELTEDLTSSIQAVRQLLHADETATLNTALATFQADAAGQLIDELRTNLADLLSVFLTDDEQDEDDLTEDDGWHFGGVITATPDGVVVTEAGTGDDEELVICF</sequence>
<evidence type="ECO:0000313" key="2">
    <source>
        <dbReference type="Proteomes" id="UP000244224"/>
    </source>
</evidence>
<keyword evidence="2" id="KW-1185">Reference proteome</keyword>
<dbReference type="RefSeq" id="WP_108130038.1">
    <property type="nucleotide sequence ID" value="NZ_QBKP01000014.1"/>
</dbReference>
<dbReference type="EMBL" id="QBKP01000014">
    <property type="protein sequence ID" value="PTX47027.1"/>
    <property type="molecule type" value="Genomic_DNA"/>
</dbReference>
<evidence type="ECO:0000313" key="1">
    <source>
        <dbReference type="EMBL" id="PTX47027.1"/>
    </source>
</evidence>
<reference evidence="1 2" key="1">
    <citation type="submission" date="2018-04" db="EMBL/GenBank/DDBJ databases">
        <title>Genomic Encyclopedia of Archaeal and Bacterial Type Strains, Phase II (KMG-II): from individual species to whole genera.</title>
        <authorList>
            <person name="Goeker M."/>
        </authorList>
    </citation>
    <scope>NUCLEOTIDE SEQUENCE [LARGE SCALE GENOMIC DNA]</scope>
    <source>
        <strain evidence="1 2">DSM 21823</strain>
    </source>
</reference>
<protein>
    <submittedName>
        <fullName evidence="1">Uncharacterized protein</fullName>
    </submittedName>
</protein>
<accession>A0A2T6AT85</accession>
<organism evidence="1 2">
    <name type="scientific">Gemmobacter caeni</name>
    <dbReference type="NCBI Taxonomy" id="589035"/>
    <lineage>
        <taxon>Bacteria</taxon>
        <taxon>Pseudomonadati</taxon>
        <taxon>Pseudomonadota</taxon>
        <taxon>Alphaproteobacteria</taxon>
        <taxon>Rhodobacterales</taxon>
        <taxon>Paracoccaceae</taxon>
        <taxon>Gemmobacter</taxon>
    </lineage>
</organism>